<dbReference type="PANTHER" id="PTHR15921:SF3">
    <property type="entry name" value="PRE-MRNA CLEAVAGE COMPLEX 2 PROTEIN PCF11"/>
    <property type="match status" value="1"/>
</dbReference>
<feature type="region of interest" description="Disordered" evidence="3">
    <location>
        <begin position="665"/>
        <end position="710"/>
    </location>
</feature>
<dbReference type="Pfam" id="PF23228">
    <property type="entry name" value="zf_PCFS4"/>
    <property type="match status" value="1"/>
</dbReference>
<keyword evidence="2" id="KW-0863">Zinc-finger</keyword>
<dbReference type="SMART" id="SM00582">
    <property type="entry name" value="RPR"/>
    <property type="match status" value="1"/>
</dbReference>
<evidence type="ECO:0000259" key="4">
    <source>
        <dbReference type="PROSITE" id="PS50157"/>
    </source>
</evidence>
<dbReference type="GO" id="GO:0006369">
    <property type="term" value="P:termination of RNA polymerase II transcription"/>
    <property type="evidence" value="ECO:0007669"/>
    <property type="project" value="InterPro"/>
</dbReference>
<organism evidence="6 7">
    <name type="scientific">Ensete ventricosum</name>
    <name type="common">Abyssinian banana</name>
    <name type="synonym">Musa ensete</name>
    <dbReference type="NCBI Taxonomy" id="4639"/>
    <lineage>
        <taxon>Eukaryota</taxon>
        <taxon>Viridiplantae</taxon>
        <taxon>Streptophyta</taxon>
        <taxon>Embryophyta</taxon>
        <taxon>Tracheophyta</taxon>
        <taxon>Spermatophyta</taxon>
        <taxon>Magnoliopsida</taxon>
        <taxon>Liliopsida</taxon>
        <taxon>Zingiberales</taxon>
        <taxon>Musaceae</taxon>
        <taxon>Ensete</taxon>
    </lineage>
</organism>
<feature type="compositionally biased region" description="Low complexity" evidence="3">
    <location>
        <begin position="552"/>
        <end position="570"/>
    </location>
</feature>
<dbReference type="SUPFAM" id="SSF48464">
    <property type="entry name" value="ENTH/VHS domain"/>
    <property type="match status" value="1"/>
</dbReference>
<dbReference type="GO" id="GO:0031124">
    <property type="term" value="P:mRNA 3'-end processing"/>
    <property type="evidence" value="ECO:0007669"/>
    <property type="project" value="InterPro"/>
</dbReference>
<dbReference type="AlphaFoldDB" id="A0AAV8R9J9"/>
<gene>
    <name evidence="6" type="ORF">OPV22_015103</name>
</gene>
<evidence type="ECO:0000256" key="2">
    <source>
        <dbReference type="PROSITE-ProRule" id="PRU00042"/>
    </source>
</evidence>
<proteinExistence type="predicted"/>
<dbReference type="CDD" id="cd16982">
    <property type="entry name" value="CID_Pcf11"/>
    <property type="match status" value="1"/>
</dbReference>
<dbReference type="Pfam" id="PF04818">
    <property type="entry name" value="CID"/>
    <property type="match status" value="1"/>
</dbReference>
<protein>
    <recommendedName>
        <fullName evidence="8">CID domain-containing protein</fullName>
    </recommendedName>
</protein>
<dbReference type="GO" id="GO:0000993">
    <property type="term" value="F:RNA polymerase II complex binding"/>
    <property type="evidence" value="ECO:0007669"/>
    <property type="project" value="InterPro"/>
</dbReference>
<reference evidence="6 7" key="1">
    <citation type="submission" date="2022-12" db="EMBL/GenBank/DDBJ databases">
        <title>Chromosome-scale assembly of the Ensete ventricosum genome.</title>
        <authorList>
            <person name="Dussert Y."/>
            <person name="Stocks J."/>
            <person name="Wendawek A."/>
            <person name="Woldeyes F."/>
            <person name="Nichols R.A."/>
            <person name="Borrell J.S."/>
        </authorList>
    </citation>
    <scope>NUCLEOTIDE SEQUENCE [LARGE SCALE GENOMIC DNA]</scope>
    <source>
        <strain evidence="7">cv. Maze</strain>
        <tissue evidence="6">Seeds</tissue>
    </source>
</reference>
<evidence type="ECO:0000259" key="5">
    <source>
        <dbReference type="PROSITE" id="PS51391"/>
    </source>
</evidence>
<feature type="domain" description="CID" evidence="5">
    <location>
        <begin position="71"/>
        <end position="199"/>
    </location>
</feature>
<dbReference type="PANTHER" id="PTHR15921">
    <property type="entry name" value="PRE-MRNA CLEAVAGE COMPLEX II"/>
    <property type="match status" value="1"/>
</dbReference>
<dbReference type="InterPro" id="IPR013087">
    <property type="entry name" value="Znf_C2H2_type"/>
</dbReference>
<dbReference type="InterPro" id="IPR047415">
    <property type="entry name" value="Pcf11_CID"/>
</dbReference>
<dbReference type="InterPro" id="IPR045154">
    <property type="entry name" value="PCF11-like"/>
</dbReference>
<evidence type="ECO:0000256" key="1">
    <source>
        <dbReference type="ARBA" id="ARBA00022664"/>
    </source>
</evidence>
<sequence length="1137" mass="123617">MEMENSRRSAMDRSREPGLKRPRLAAANAADRGRVASNRDRTLPPLRTGGQTLAPRAGERQEREDVARGGSHQELVAQYKTALAELTFNSKPIITNLTIIAGESLHAAKEIAALICANVLEVPSGQKLPSLYLLDSIVKNIGRDYIKYFAARLPEVFCKAFKQVESSIHPSMKHLFGTWKGVFPLAPLQIIEKELGFTPVINGSSGSASSKLDSQPQRPAHSIHVNPKYLEARQRLQQSPRNMQQPQKELVNNVICEKKGLKDVRDHVYASDISRESDPGIGRVSERLKDRDEHDKTYYGAGMAATEAQLNRRKGFDVNHSNGSNQVSGSTKASAQLTSVDLVDTDRSKLEASRSWKISEEEEYLWDEMKTRTTDYGGANYLQKVGWNNNEVDKTASLQRGKWIPLESGHVESNVNKVDAFSQLAKTAKGEGRVLAYESLGDYLPPLHAKQDTDLGFSMEASSNSLLQRRASSENHSSSFWPSHEASQSVVGSNYKGLSVGQLKEQSISVGGGSSTSTSSSLPLPGLRSSVLSSNLSSYVHIPGSTGTSGHQRPQPLRPPSLSSLLPPSSAHIQQGKPHDSIDHDHFQSHSFSQVDQKALHLEGQQNQVQRLPGSPCKFPAKNHAQPFDSLSSSITSHSDVSQQLDGLINTANRLRSRDHLPFTQQSQHNLSKRQTDNQPQPSKPQPPLQSVTLPQTEKPPLLPLGIGAHWSGKDSGMSYSNNAAVDVSAPPTTSSLLAAIMNGGLFPKSSVSGFQKASILPPLPIGPPPVKALTSTAPSDTPSLLAPISLGNIPDVKPTTHFGDVMPPLPPGPPPSSSLVGVNSENFKTSDPNVNSLSSLLSSLVAKGLIASSSTELPTVSAAQLSNKVPDQSNVFASKSLEQIPPILTTSSTPPTLAEEPAASKSVESGTLSLSNAAEPKDIGIEFKSEILRGFHPSVIRSLLDDLVHQCHICGLRHRLQEQLQSHLDWHVSEKSEISNFNPKSRKWFPNRTNLEAAIFLEEVVPVEEKSEPMVPADESQSICALCGEPFEDIYSEATDEWMYKGTVYLNLPSKQDDANNMDGTAGKSLIVHAQCTIQRSADDTDIMEHDKVAQPCAPRRPNLTSGCIVLNGKYLPALHFTSSHRNQIGLLERQV</sequence>
<dbReference type="FunFam" id="1.25.40.90:FF:000023">
    <property type="entry name" value="polyadenylation and cleavage factor homolog 4"/>
    <property type="match status" value="1"/>
</dbReference>
<feature type="compositionally biased region" description="Basic and acidic residues" evidence="3">
    <location>
        <begin position="1"/>
        <end position="19"/>
    </location>
</feature>
<dbReference type="GO" id="GO:0003729">
    <property type="term" value="F:mRNA binding"/>
    <property type="evidence" value="ECO:0007669"/>
    <property type="project" value="InterPro"/>
</dbReference>
<feature type="region of interest" description="Disordered" evidence="3">
    <location>
        <begin position="888"/>
        <end position="912"/>
    </location>
</feature>
<dbReference type="GO" id="GO:0005849">
    <property type="term" value="C:mRNA cleavage factor complex"/>
    <property type="evidence" value="ECO:0007669"/>
    <property type="project" value="TreeGrafter"/>
</dbReference>
<keyword evidence="7" id="KW-1185">Reference proteome</keyword>
<comment type="caution">
    <text evidence="6">The sequence shown here is derived from an EMBL/GenBank/DDBJ whole genome shotgun (WGS) entry which is preliminary data.</text>
</comment>
<dbReference type="GO" id="GO:0005737">
    <property type="term" value="C:cytoplasm"/>
    <property type="evidence" value="ECO:0007669"/>
    <property type="project" value="TreeGrafter"/>
</dbReference>
<dbReference type="PROSITE" id="PS50157">
    <property type="entry name" value="ZINC_FINGER_C2H2_2"/>
    <property type="match status" value="1"/>
</dbReference>
<feature type="region of interest" description="Disordered" evidence="3">
    <location>
        <begin position="206"/>
        <end position="225"/>
    </location>
</feature>
<feature type="compositionally biased region" description="Low complexity" evidence="3">
    <location>
        <begin position="888"/>
        <end position="898"/>
    </location>
</feature>
<dbReference type="PROSITE" id="PS51391">
    <property type="entry name" value="CID"/>
    <property type="match status" value="1"/>
</dbReference>
<feature type="compositionally biased region" description="Basic and acidic residues" evidence="3">
    <location>
        <begin position="577"/>
        <end position="586"/>
    </location>
</feature>
<accession>A0AAV8R9J9</accession>
<keyword evidence="2" id="KW-0479">Metal-binding</keyword>
<evidence type="ECO:0008006" key="8">
    <source>
        <dbReference type="Google" id="ProtNLM"/>
    </source>
</evidence>
<feature type="domain" description="C2H2-type" evidence="4">
    <location>
        <begin position="950"/>
        <end position="977"/>
    </location>
</feature>
<name>A0AAV8R9J9_ENSVE</name>
<dbReference type="EMBL" id="JAQQAF010000004">
    <property type="protein sequence ID" value="KAJ8493382.1"/>
    <property type="molecule type" value="Genomic_DNA"/>
</dbReference>
<evidence type="ECO:0000313" key="7">
    <source>
        <dbReference type="Proteomes" id="UP001222027"/>
    </source>
</evidence>
<dbReference type="Proteomes" id="UP001222027">
    <property type="component" value="Unassembled WGS sequence"/>
</dbReference>
<keyword evidence="1" id="KW-0507">mRNA processing</keyword>
<dbReference type="InterPro" id="IPR008942">
    <property type="entry name" value="ENTH_VHS"/>
</dbReference>
<feature type="compositionally biased region" description="Basic and acidic residues" evidence="3">
    <location>
        <begin position="57"/>
        <end position="67"/>
    </location>
</feature>
<feature type="compositionally biased region" description="Basic and acidic residues" evidence="3">
    <location>
        <begin position="31"/>
        <end position="42"/>
    </location>
</feature>
<dbReference type="InterPro" id="IPR057242">
    <property type="entry name" value="PCFS4-like"/>
</dbReference>
<evidence type="ECO:0000256" key="3">
    <source>
        <dbReference type="SAM" id="MobiDB-lite"/>
    </source>
</evidence>
<keyword evidence="2" id="KW-0862">Zinc</keyword>
<feature type="region of interest" description="Disordered" evidence="3">
    <location>
        <begin position="605"/>
        <end position="637"/>
    </location>
</feature>
<dbReference type="InterPro" id="IPR006569">
    <property type="entry name" value="CID_dom"/>
</dbReference>
<evidence type="ECO:0000313" key="6">
    <source>
        <dbReference type="EMBL" id="KAJ8493382.1"/>
    </source>
</evidence>
<feature type="region of interest" description="Disordered" evidence="3">
    <location>
        <begin position="1"/>
        <end position="71"/>
    </location>
</feature>
<dbReference type="Gene3D" id="1.25.40.90">
    <property type="match status" value="1"/>
</dbReference>
<dbReference type="GO" id="GO:0008270">
    <property type="term" value="F:zinc ion binding"/>
    <property type="evidence" value="ECO:0007669"/>
    <property type="project" value="UniProtKB-KW"/>
</dbReference>
<feature type="region of interest" description="Disordered" evidence="3">
    <location>
        <begin position="542"/>
        <end position="586"/>
    </location>
</feature>